<dbReference type="EMBL" id="GBXM01028543">
    <property type="protein sequence ID" value="JAH80034.1"/>
    <property type="molecule type" value="Transcribed_RNA"/>
</dbReference>
<sequence length="35" mass="4088">MCKGRTRVRLLTFQLTAVQFNRPADHMLKTKKQGI</sequence>
<reference evidence="1" key="2">
    <citation type="journal article" date="2015" name="Fish Shellfish Immunol.">
        <title>Early steps in the European eel (Anguilla anguilla)-Vibrio vulnificus interaction in the gills: Role of the RtxA13 toxin.</title>
        <authorList>
            <person name="Callol A."/>
            <person name="Pajuelo D."/>
            <person name="Ebbesson L."/>
            <person name="Teles M."/>
            <person name="MacKenzie S."/>
            <person name="Amaro C."/>
        </authorList>
    </citation>
    <scope>NUCLEOTIDE SEQUENCE</scope>
</reference>
<reference evidence="1" key="1">
    <citation type="submission" date="2014-11" db="EMBL/GenBank/DDBJ databases">
        <authorList>
            <person name="Amaro Gonzalez C."/>
        </authorList>
    </citation>
    <scope>NUCLEOTIDE SEQUENCE</scope>
</reference>
<protein>
    <submittedName>
        <fullName evidence="1">Uncharacterized protein</fullName>
    </submittedName>
</protein>
<accession>A0A0E9VPG9</accession>
<name>A0A0E9VPG9_ANGAN</name>
<organism evidence="1">
    <name type="scientific">Anguilla anguilla</name>
    <name type="common">European freshwater eel</name>
    <name type="synonym">Muraena anguilla</name>
    <dbReference type="NCBI Taxonomy" id="7936"/>
    <lineage>
        <taxon>Eukaryota</taxon>
        <taxon>Metazoa</taxon>
        <taxon>Chordata</taxon>
        <taxon>Craniata</taxon>
        <taxon>Vertebrata</taxon>
        <taxon>Euteleostomi</taxon>
        <taxon>Actinopterygii</taxon>
        <taxon>Neopterygii</taxon>
        <taxon>Teleostei</taxon>
        <taxon>Anguilliformes</taxon>
        <taxon>Anguillidae</taxon>
        <taxon>Anguilla</taxon>
    </lineage>
</organism>
<evidence type="ECO:0000313" key="1">
    <source>
        <dbReference type="EMBL" id="JAH80034.1"/>
    </source>
</evidence>
<proteinExistence type="predicted"/>
<dbReference type="AlphaFoldDB" id="A0A0E9VPG9"/>